<dbReference type="NCBIfam" id="TIGR03804">
    <property type="entry name" value="para_beta_helix"/>
    <property type="match status" value="3"/>
</dbReference>
<dbReference type="InterPro" id="IPR007742">
    <property type="entry name" value="NosD_dom"/>
</dbReference>
<dbReference type="InterPro" id="IPR039448">
    <property type="entry name" value="Beta_helix"/>
</dbReference>
<name>A0A124FM08_9EURY</name>
<proteinExistence type="predicted"/>
<evidence type="ECO:0000256" key="2">
    <source>
        <dbReference type="ARBA" id="ARBA00022737"/>
    </source>
</evidence>
<evidence type="ECO:0000313" key="5">
    <source>
        <dbReference type="EMBL" id="KUK43286.1"/>
    </source>
</evidence>
<accession>A0A124FM08</accession>
<comment type="caution">
    <text evidence="5">The sequence shown here is derived from an EMBL/GenBank/DDBJ whole genome shotgun (WGS) entry which is preliminary data.</text>
</comment>
<feature type="domain" description="Carbohydrate-binding/sugar hydrolysis" evidence="4">
    <location>
        <begin position="274"/>
        <end position="413"/>
    </location>
</feature>
<dbReference type="InterPro" id="IPR011050">
    <property type="entry name" value="Pectin_lyase_fold/virulence"/>
</dbReference>
<sequence length="559" mass="60247">MLRWQCFILMTLILSEAAAGAETHFVDGAGSENFTSIQDAINASEAGGEIIVLNGTYRENLVVDRPITLRGEGMPVVSGGVSYLPFITINASGVVLDGFVFAGCTNDSCDSASVRVLSDGSKILNNTIYGSSSHGICVLKSTGHLISSNRICDNFKAGIRLAGANDSQISDNEIRGNGYGIYIEDSSHDVIAYNDISASGADGIAIIASLGQQITGNAIHNNSENGIYHLDSHNSLTVANTIQNCKDSGIYVARSFSTLIVFNNIERCGEMGINLDGTDNIVANRNVLSANDINGISILGSSNGTISNNIIQNNRDNGISLRQDSTNNIIANNTISDNKRYGLILDESDLNFIQANQIHHNANGIVVRYSADNSIVENVVRDNGFGLSLDMVDNVVVSKNEIANSSRDGISLIRCDGSKIWANRILDSAADGVHVIRSTAMIVSDNDILRSGEYGVQVLDQSTQNLFLANLVQNSGMGGIYLFEGDFNLASFNALIDNNKFNGWDNNGNLWDGNYYSDHQCGETFWQILCTEPYEIRGQRGETTLDRRAFSDSNIALGR</sequence>
<dbReference type="InterPro" id="IPR006633">
    <property type="entry name" value="Carb-bd_sugar_hydrolysis-dom"/>
</dbReference>
<evidence type="ECO:0000313" key="7">
    <source>
        <dbReference type="Proteomes" id="UP000053961"/>
    </source>
</evidence>
<keyword evidence="2" id="KW-0677">Repeat</keyword>
<evidence type="ECO:0000259" key="4">
    <source>
        <dbReference type="SMART" id="SM00722"/>
    </source>
</evidence>
<evidence type="ECO:0000313" key="6">
    <source>
        <dbReference type="EMBL" id="KUK94167.1"/>
    </source>
</evidence>
<gene>
    <name evidence="5" type="ORF">XD72_2336</name>
    <name evidence="6" type="ORF">XE07_2217</name>
</gene>
<protein>
    <submittedName>
        <fullName evidence="5">Cell surface protein</fullName>
    </submittedName>
</protein>
<dbReference type="Pfam" id="PF05048">
    <property type="entry name" value="NosD"/>
    <property type="match status" value="1"/>
</dbReference>
<dbReference type="Proteomes" id="UP000053961">
    <property type="component" value="Unassembled WGS sequence"/>
</dbReference>
<dbReference type="AlphaFoldDB" id="A0A124FM08"/>
<dbReference type="SMART" id="SM00722">
    <property type="entry name" value="CASH"/>
    <property type="match status" value="2"/>
</dbReference>
<reference evidence="7 8" key="2">
    <citation type="journal article" date="2015" name="MBio">
        <title>Genome-Resolved Metagenomic Analysis Reveals Roles for Candidate Phyla and Other Microbial Community Members in Biogeochemical Transformations in Oil Reservoirs.</title>
        <authorList>
            <person name="Hu P."/>
            <person name="Tom L."/>
            <person name="Singh A."/>
            <person name="Thomas B.C."/>
            <person name="Baker B.J."/>
            <person name="Piceno Y.M."/>
            <person name="Andersen G.L."/>
            <person name="Banfield J.F."/>
        </authorList>
    </citation>
    <scope>NUCLEOTIDE SEQUENCE [LARGE SCALE GENOMIC DNA]</scope>
    <source>
        <strain evidence="5">57_489</strain>
    </source>
</reference>
<reference evidence="6" key="1">
    <citation type="journal article" date="2015" name="MBio">
        <title>Genome-resolved metagenomic analysis reveals roles for candidate phyla and other microbial community members in biogeochemical transformations in oil reservoirs.</title>
        <authorList>
            <person name="Hu P."/>
            <person name="Tom L."/>
            <person name="Singh A."/>
            <person name="Thomas B.C."/>
            <person name="Baker B.J."/>
            <person name="Piceno Y.M."/>
            <person name="Andersen G.L."/>
            <person name="Banfield J.F."/>
        </authorList>
    </citation>
    <scope>NUCLEOTIDE SEQUENCE [LARGE SCALE GENOMIC DNA]</scope>
    <source>
        <strain evidence="6">56_747</strain>
    </source>
</reference>
<dbReference type="InterPro" id="IPR006626">
    <property type="entry name" value="PbH1"/>
</dbReference>
<organism evidence="5 8">
    <name type="scientific">Methanothrix harundinacea</name>
    <dbReference type="NCBI Taxonomy" id="301375"/>
    <lineage>
        <taxon>Archaea</taxon>
        <taxon>Methanobacteriati</taxon>
        <taxon>Methanobacteriota</taxon>
        <taxon>Stenosarchaea group</taxon>
        <taxon>Methanomicrobia</taxon>
        <taxon>Methanotrichales</taxon>
        <taxon>Methanotrichaceae</taxon>
        <taxon>Methanothrix</taxon>
    </lineage>
</organism>
<dbReference type="EMBL" id="LGHB01000058">
    <property type="protein sequence ID" value="KUK94167.1"/>
    <property type="molecule type" value="Genomic_DNA"/>
</dbReference>
<evidence type="ECO:0000256" key="1">
    <source>
        <dbReference type="ARBA" id="ARBA00004906"/>
    </source>
</evidence>
<feature type="domain" description="Carbohydrate-binding/sugar hydrolysis" evidence="4">
    <location>
        <begin position="52"/>
        <end position="207"/>
    </location>
</feature>
<comment type="pathway">
    <text evidence="1">Protein modification; protein ubiquitination.</text>
</comment>
<evidence type="ECO:0000313" key="8">
    <source>
        <dbReference type="Proteomes" id="UP000057043"/>
    </source>
</evidence>
<dbReference type="Proteomes" id="UP000057043">
    <property type="component" value="Unassembled WGS sequence"/>
</dbReference>
<dbReference type="Pfam" id="PF13229">
    <property type="entry name" value="Beta_helix"/>
    <property type="match status" value="1"/>
</dbReference>
<keyword evidence="3" id="KW-0833">Ubl conjugation pathway</keyword>
<dbReference type="SUPFAM" id="SSF51126">
    <property type="entry name" value="Pectin lyase-like"/>
    <property type="match status" value="2"/>
</dbReference>
<dbReference type="InterPro" id="IPR012334">
    <property type="entry name" value="Pectin_lyas_fold"/>
</dbReference>
<dbReference type="PANTHER" id="PTHR22990">
    <property type="entry name" value="F-BOX ONLY PROTEIN"/>
    <property type="match status" value="1"/>
</dbReference>
<dbReference type="InterPro" id="IPR051550">
    <property type="entry name" value="SCF-Subunits/Alg-Epimerases"/>
</dbReference>
<dbReference type="PANTHER" id="PTHR22990:SF15">
    <property type="entry name" value="F-BOX ONLY PROTEIN 10"/>
    <property type="match status" value="1"/>
</dbReference>
<evidence type="ECO:0000256" key="3">
    <source>
        <dbReference type="ARBA" id="ARBA00022786"/>
    </source>
</evidence>
<dbReference type="SMART" id="SM00710">
    <property type="entry name" value="PbH1"/>
    <property type="match status" value="16"/>
</dbReference>
<dbReference type="InterPro" id="IPR022441">
    <property type="entry name" value="Para_beta_helix_rpt-2"/>
</dbReference>
<dbReference type="PATRIC" id="fig|301375.6.peg.636"/>
<dbReference type="Gene3D" id="2.160.20.10">
    <property type="entry name" value="Single-stranded right-handed beta-helix, Pectin lyase-like"/>
    <property type="match status" value="3"/>
</dbReference>
<dbReference type="EMBL" id="LGFT01000092">
    <property type="protein sequence ID" value="KUK43286.1"/>
    <property type="molecule type" value="Genomic_DNA"/>
</dbReference>